<dbReference type="AlphaFoldDB" id="A0AAD9EUF4"/>
<reference evidence="1" key="1">
    <citation type="submission" date="2023-04" db="EMBL/GenBank/DDBJ databases">
        <title>Chromosome-level genome of Chaenocephalus aceratus.</title>
        <authorList>
            <person name="Park H."/>
        </authorList>
    </citation>
    <scope>NUCLEOTIDE SEQUENCE</scope>
    <source>
        <strain evidence="1">DE</strain>
        <tissue evidence="1">Muscle</tissue>
    </source>
</reference>
<organism evidence="1 2">
    <name type="scientific">Dissostichus eleginoides</name>
    <name type="common">Patagonian toothfish</name>
    <name type="synonym">Dissostichus amissus</name>
    <dbReference type="NCBI Taxonomy" id="100907"/>
    <lineage>
        <taxon>Eukaryota</taxon>
        <taxon>Metazoa</taxon>
        <taxon>Chordata</taxon>
        <taxon>Craniata</taxon>
        <taxon>Vertebrata</taxon>
        <taxon>Euteleostomi</taxon>
        <taxon>Actinopterygii</taxon>
        <taxon>Neopterygii</taxon>
        <taxon>Teleostei</taxon>
        <taxon>Neoteleostei</taxon>
        <taxon>Acanthomorphata</taxon>
        <taxon>Eupercaria</taxon>
        <taxon>Perciformes</taxon>
        <taxon>Notothenioidei</taxon>
        <taxon>Nototheniidae</taxon>
        <taxon>Dissostichus</taxon>
    </lineage>
</organism>
<proteinExistence type="predicted"/>
<evidence type="ECO:0000313" key="1">
    <source>
        <dbReference type="EMBL" id="KAK1877957.1"/>
    </source>
</evidence>
<gene>
    <name evidence="1" type="ORF">KUDE01_003265</name>
</gene>
<dbReference type="Proteomes" id="UP001228049">
    <property type="component" value="Unassembled WGS sequence"/>
</dbReference>
<protein>
    <submittedName>
        <fullName evidence="1">XIAP-associated factor 1</fullName>
    </submittedName>
</protein>
<sequence>WVGIQTLLNDGESETVTFTLDLPVAITPSPPGSPPPTSPLHHRASAVVTALLLWGIYFGLDLDPG</sequence>
<comment type="caution">
    <text evidence="1">The sequence shown here is derived from an EMBL/GenBank/DDBJ whole genome shotgun (WGS) entry which is preliminary data.</text>
</comment>
<feature type="non-terminal residue" evidence="1">
    <location>
        <position position="1"/>
    </location>
</feature>
<accession>A0AAD9EUF4</accession>
<keyword evidence="2" id="KW-1185">Reference proteome</keyword>
<evidence type="ECO:0000313" key="2">
    <source>
        <dbReference type="Proteomes" id="UP001228049"/>
    </source>
</evidence>
<dbReference type="EMBL" id="JASDAP010000027">
    <property type="protein sequence ID" value="KAK1877957.1"/>
    <property type="molecule type" value="Genomic_DNA"/>
</dbReference>
<name>A0AAD9EUF4_DISEL</name>
<feature type="non-terminal residue" evidence="1">
    <location>
        <position position="65"/>
    </location>
</feature>